<dbReference type="AlphaFoldDB" id="A0AAN1JG30"/>
<evidence type="ECO:0000313" key="4">
    <source>
        <dbReference type="Proteomes" id="UP000236649"/>
    </source>
</evidence>
<reference evidence="1 4" key="2">
    <citation type="submission" date="2018-01" db="EMBL/GenBank/DDBJ databases">
        <title>Species boundaries and ecological features among Paraburkholderia terrae DSMZ17804T, P. hospita DSMZ17164T and P. caribensis DSMZ13236T.</title>
        <authorList>
            <person name="Pratama A.A."/>
        </authorList>
    </citation>
    <scope>NUCLEOTIDE SEQUENCE [LARGE SCALE GENOMIC DNA]</scope>
    <source>
        <strain evidence="1 4">DSM 17164</strain>
    </source>
</reference>
<dbReference type="Gene3D" id="3.30.160.250">
    <property type="match status" value="1"/>
</dbReference>
<accession>A0AAN1JG30</accession>
<dbReference type="Proteomes" id="UP000004980">
    <property type="component" value="Unassembled WGS sequence"/>
</dbReference>
<dbReference type="KEGG" id="phs:C2L64_34530"/>
<sequence length="124" mass="13643">MQYPLYVHREGDTSFRGNFPDSPRAVAHGKSMDELKIDAKQAVESMYDGSEQRIPAATCSASESHASQAIGIQVSLLQQVDLAARERHMTRSALITLAVVHELAARYEGQLSCVPVSQRGFVNR</sequence>
<reference evidence="2 3" key="1">
    <citation type="journal article" date="2012" name="J. Bacteriol.">
        <title>Draft Genome Sequence of the Soil Bacterium Burkholderia terrae Strain BS001, Which Interacts with Fungal Surface Structures.</title>
        <authorList>
            <person name="Nazir R."/>
            <person name="Hansen M.A."/>
            <person name="Sorensen S."/>
            <person name="van Elsas J.D."/>
        </authorList>
    </citation>
    <scope>NUCLEOTIDE SEQUENCE [LARGE SCALE GENOMIC DNA]</scope>
    <source>
        <strain evidence="2 3">BS001</strain>
    </source>
</reference>
<protein>
    <submittedName>
        <fullName evidence="1">HicB family protein</fullName>
    </submittedName>
</protein>
<dbReference type="SUPFAM" id="SSF143100">
    <property type="entry name" value="TTHA1013/TTHA0281-like"/>
    <property type="match status" value="1"/>
</dbReference>
<proteinExistence type="predicted"/>
<evidence type="ECO:0000313" key="2">
    <source>
        <dbReference type="EMBL" id="EIM98969.1"/>
    </source>
</evidence>
<name>A0AAN1JG30_9BURK</name>
<evidence type="ECO:0000313" key="1">
    <source>
        <dbReference type="EMBL" id="AUT73484.1"/>
    </source>
</evidence>
<evidence type="ECO:0000313" key="3">
    <source>
        <dbReference type="Proteomes" id="UP000004980"/>
    </source>
</evidence>
<keyword evidence="3" id="KW-1185">Reference proteome</keyword>
<organism evidence="1 4">
    <name type="scientific">Paraburkholderia hospita</name>
    <dbReference type="NCBI Taxonomy" id="169430"/>
    <lineage>
        <taxon>Bacteria</taxon>
        <taxon>Pseudomonadati</taxon>
        <taxon>Pseudomonadota</taxon>
        <taxon>Betaproteobacteria</taxon>
        <taxon>Burkholderiales</taxon>
        <taxon>Burkholderiaceae</taxon>
        <taxon>Paraburkholderia</taxon>
    </lineage>
</organism>
<dbReference type="Proteomes" id="UP000236649">
    <property type="component" value="Chromosome 3"/>
</dbReference>
<dbReference type="RefSeq" id="WP_007584498.1">
    <property type="nucleotide sequence ID" value="NZ_AKAU01000108.1"/>
</dbReference>
<dbReference type="GeneID" id="55533423"/>
<dbReference type="InterPro" id="IPR035069">
    <property type="entry name" value="TTHA1013/TTHA0281-like"/>
</dbReference>
<dbReference type="EMBL" id="CP026107">
    <property type="protein sequence ID" value="AUT73484.1"/>
    <property type="molecule type" value="Genomic_DNA"/>
</dbReference>
<gene>
    <name evidence="1" type="ORF">C2L64_34530</name>
    <name evidence="2" type="ORF">WQE_21376</name>
</gene>
<dbReference type="EMBL" id="AKAU01000108">
    <property type="protein sequence ID" value="EIM98969.1"/>
    <property type="molecule type" value="Genomic_DNA"/>
</dbReference>